<gene>
    <name evidence="1" type="ORF">M9H77_04369</name>
</gene>
<protein>
    <submittedName>
        <fullName evidence="1">Uncharacterized protein</fullName>
    </submittedName>
</protein>
<name>A0ACC0CEE0_CATRO</name>
<reference evidence="2" key="1">
    <citation type="journal article" date="2023" name="Nat. Plants">
        <title>Single-cell RNA sequencing provides a high-resolution roadmap for understanding the multicellular compartmentation of specialized metabolism.</title>
        <authorList>
            <person name="Sun S."/>
            <person name="Shen X."/>
            <person name="Li Y."/>
            <person name="Li Y."/>
            <person name="Wang S."/>
            <person name="Li R."/>
            <person name="Zhang H."/>
            <person name="Shen G."/>
            <person name="Guo B."/>
            <person name="Wei J."/>
            <person name="Xu J."/>
            <person name="St-Pierre B."/>
            <person name="Chen S."/>
            <person name="Sun C."/>
        </authorList>
    </citation>
    <scope>NUCLEOTIDE SEQUENCE [LARGE SCALE GENOMIC DNA]</scope>
</reference>
<keyword evidence="2" id="KW-1185">Reference proteome</keyword>
<dbReference type="Proteomes" id="UP001060085">
    <property type="component" value="Linkage Group LG01"/>
</dbReference>
<comment type="caution">
    <text evidence="1">The sequence shown here is derived from an EMBL/GenBank/DDBJ whole genome shotgun (WGS) entry which is preliminary data.</text>
</comment>
<sequence length="114" mass="12346">MALSLSDPSISSSSLLTLLYNIDGSSETICVTAVICSGKVVVFRHVYDALCSMKAPHCHSSIPEIGIHISKAESELFTFSELLPLLVNYCPVECIIVLFYGAKVMGDVNYCPVE</sequence>
<evidence type="ECO:0000313" key="1">
    <source>
        <dbReference type="EMBL" id="KAI5683141.1"/>
    </source>
</evidence>
<evidence type="ECO:0000313" key="2">
    <source>
        <dbReference type="Proteomes" id="UP001060085"/>
    </source>
</evidence>
<organism evidence="1 2">
    <name type="scientific">Catharanthus roseus</name>
    <name type="common">Madagascar periwinkle</name>
    <name type="synonym">Vinca rosea</name>
    <dbReference type="NCBI Taxonomy" id="4058"/>
    <lineage>
        <taxon>Eukaryota</taxon>
        <taxon>Viridiplantae</taxon>
        <taxon>Streptophyta</taxon>
        <taxon>Embryophyta</taxon>
        <taxon>Tracheophyta</taxon>
        <taxon>Spermatophyta</taxon>
        <taxon>Magnoliopsida</taxon>
        <taxon>eudicotyledons</taxon>
        <taxon>Gunneridae</taxon>
        <taxon>Pentapetalae</taxon>
        <taxon>asterids</taxon>
        <taxon>lamiids</taxon>
        <taxon>Gentianales</taxon>
        <taxon>Apocynaceae</taxon>
        <taxon>Rauvolfioideae</taxon>
        <taxon>Vinceae</taxon>
        <taxon>Catharanthinae</taxon>
        <taxon>Catharanthus</taxon>
    </lineage>
</organism>
<dbReference type="EMBL" id="CM044701">
    <property type="protein sequence ID" value="KAI5683141.1"/>
    <property type="molecule type" value="Genomic_DNA"/>
</dbReference>
<proteinExistence type="predicted"/>
<accession>A0ACC0CEE0</accession>